<feature type="region of interest" description="Disordered" evidence="1">
    <location>
        <begin position="1"/>
        <end position="107"/>
    </location>
</feature>
<proteinExistence type="predicted"/>
<evidence type="ECO:0000313" key="3">
    <source>
        <dbReference type="Proteomes" id="UP001175000"/>
    </source>
</evidence>
<evidence type="ECO:0000256" key="1">
    <source>
        <dbReference type="SAM" id="MobiDB-lite"/>
    </source>
</evidence>
<protein>
    <submittedName>
        <fullName evidence="2">Uncharacterized protein</fullName>
    </submittedName>
</protein>
<comment type="caution">
    <text evidence="2">The sequence shown here is derived from an EMBL/GenBank/DDBJ whole genome shotgun (WGS) entry which is preliminary data.</text>
</comment>
<dbReference type="EMBL" id="JAULSU010000003">
    <property type="protein sequence ID" value="KAK0622408.1"/>
    <property type="molecule type" value="Genomic_DNA"/>
</dbReference>
<dbReference type="Proteomes" id="UP001175000">
    <property type="component" value="Unassembled WGS sequence"/>
</dbReference>
<organism evidence="2 3">
    <name type="scientific">Immersiella caudata</name>
    <dbReference type="NCBI Taxonomy" id="314043"/>
    <lineage>
        <taxon>Eukaryota</taxon>
        <taxon>Fungi</taxon>
        <taxon>Dikarya</taxon>
        <taxon>Ascomycota</taxon>
        <taxon>Pezizomycotina</taxon>
        <taxon>Sordariomycetes</taxon>
        <taxon>Sordariomycetidae</taxon>
        <taxon>Sordariales</taxon>
        <taxon>Lasiosphaeriaceae</taxon>
        <taxon>Immersiella</taxon>
    </lineage>
</organism>
<accession>A0AA39WVJ8</accession>
<evidence type="ECO:0000313" key="2">
    <source>
        <dbReference type="EMBL" id="KAK0622408.1"/>
    </source>
</evidence>
<reference evidence="2" key="1">
    <citation type="submission" date="2023-06" db="EMBL/GenBank/DDBJ databases">
        <title>Genome-scale phylogeny and comparative genomics of the fungal order Sordariales.</title>
        <authorList>
            <consortium name="Lawrence Berkeley National Laboratory"/>
            <person name="Hensen N."/>
            <person name="Bonometti L."/>
            <person name="Westerberg I."/>
            <person name="Brannstrom I.O."/>
            <person name="Guillou S."/>
            <person name="Cros-Aarteil S."/>
            <person name="Calhoun S."/>
            <person name="Haridas S."/>
            <person name="Kuo A."/>
            <person name="Mondo S."/>
            <person name="Pangilinan J."/>
            <person name="Riley R."/>
            <person name="Labutti K."/>
            <person name="Andreopoulos B."/>
            <person name="Lipzen A."/>
            <person name="Chen C."/>
            <person name="Yanf M."/>
            <person name="Daum C."/>
            <person name="Ng V."/>
            <person name="Clum A."/>
            <person name="Steindorff A."/>
            <person name="Ohm R."/>
            <person name="Martin F."/>
            <person name="Silar P."/>
            <person name="Natvig D."/>
            <person name="Lalanne C."/>
            <person name="Gautier V."/>
            <person name="Ament-Velasquez S.L."/>
            <person name="Kruys A."/>
            <person name="Hutchinson M.I."/>
            <person name="Powell A.J."/>
            <person name="Barry K."/>
            <person name="Miller A.N."/>
            <person name="Grigoriev I.V."/>
            <person name="Debuchy R."/>
            <person name="Gladieux P."/>
            <person name="Thoren M.H."/>
            <person name="Johannesson H."/>
        </authorList>
    </citation>
    <scope>NUCLEOTIDE SEQUENCE</scope>
    <source>
        <strain evidence="2">CBS 606.72</strain>
    </source>
</reference>
<name>A0AA39WVJ8_9PEZI</name>
<gene>
    <name evidence="2" type="ORF">B0T14DRAFT_148401</name>
</gene>
<feature type="compositionally biased region" description="Polar residues" evidence="1">
    <location>
        <begin position="59"/>
        <end position="79"/>
    </location>
</feature>
<dbReference type="AlphaFoldDB" id="A0AA39WVJ8"/>
<sequence>MWRWSSLKTTGRVVRRRAPPKCQRMSQPNRLTPRECCKLTGSHAASSSTTRPRPAASNGGLSWMTTRTGSASPSFTSTQRRSKRQKDWRNSPSAWASCPLTGRYPTP</sequence>
<keyword evidence="3" id="KW-1185">Reference proteome</keyword>